<evidence type="ECO:0000256" key="2">
    <source>
        <dbReference type="ARBA" id="ARBA00022475"/>
    </source>
</evidence>
<keyword evidence="6" id="KW-0472">Membrane</keyword>
<evidence type="ECO:0000313" key="9">
    <source>
        <dbReference type="EMBL" id="CAH1421937.1"/>
    </source>
</evidence>
<dbReference type="GO" id="GO:0045087">
    <property type="term" value="P:innate immune response"/>
    <property type="evidence" value="ECO:0007669"/>
    <property type="project" value="InterPro"/>
</dbReference>
<evidence type="ECO:0000256" key="1">
    <source>
        <dbReference type="ARBA" id="ARBA00004162"/>
    </source>
</evidence>
<keyword evidence="2" id="KW-1003">Cell membrane</keyword>
<dbReference type="EMBL" id="CAKMRJ010001112">
    <property type="protein sequence ID" value="CAH1421937.1"/>
    <property type="molecule type" value="Genomic_DNA"/>
</dbReference>
<keyword evidence="7" id="KW-1015">Disulfide bond</keyword>
<organism evidence="9 10">
    <name type="scientific">Lactuca virosa</name>
    <dbReference type="NCBI Taxonomy" id="75947"/>
    <lineage>
        <taxon>Eukaryota</taxon>
        <taxon>Viridiplantae</taxon>
        <taxon>Streptophyta</taxon>
        <taxon>Embryophyta</taxon>
        <taxon>Tracheophyta</taxon>
        <taxon>Spermatophyta</taxon>
        <taxon>Magnoliopsida</taxon>
        <taxon>eudicotyledons</taxon>
        <taxon>Gunneridae</taxon>
        <taxon>Pentapetalae</taxon>
        <taxon>asterids</taxon>
        <taxon>campanulids</taxon>
        <taxon>Asterales</taxon>
        <taxon>Asteraceae</taxon>
        <taxon>Cichorioideae</taxon>
        <taxon>Cichorieae</taxon>
        <taxon>Lactucinae</taxon>
        <taxon>Lactuca</taxon>
    </lineage>
</organism>
<dbReference type="PANTHER" id="PTHR46204">
    <property type="entry name" value="CHITIN ELICITOR RECEPTOR KINASE 1-RELATED"/>
    <property type="match status" value="1"/>
</dbReference>
<gene>
    <name evidence="9" type="ORF">LVIROSA_LOCUS9307</name>
</gene>
<evidence type="ECO:0000256" key="7">
    <source>
        <dbReference type="ARBA" id="ARBA00023157"/>
    </source>
</evidence>
<dbReference type="AlphaFoldDB" id="A0AAU9M871"/>
<name>A0AAU9M871_9ASTR</name>
<evidence type="ECO:0000256" key="6">
    <source>
        <dbReference type="ARBA" id="ARBA00023136"/>
    </source>
</evidence>
<evidence type="ECO:0000256" key="8">
    <source>
        <dbReference type="SAM" id="SignalP"/>
    </source>
</evidence>
<dbReference type="SUPFAM" id="SSF56112">
    <property type="entry name" value="Protein kinase-like (PK-like)"/>
    <property type="match status" value="1"/>
</dbReference>
<dbReference type="InterPro" id="IPR011009">
    <property type="entry name" value="Kinase-like_dom_sf"/>
</dbReference>
<feature type="chain" id="PRO_5043762327" description="Protein kinase domain-containing protein" evidence="8">
    <location>
        <begin position="23"/>
        <end position="134"/>
    </location>
</feature>
<evidence type="ECO:0008006" key="11">
    <source>
        <dbReference type="Google" id="ProtNLM"/>
    </source>
</evidence>
<feature type="signal peptide" evidence="8">
    <location>
        <begin position="1"/>
        <end position="22"/>
    </location>
</feature>
<keyword evidence="10" id="KW-1185">Reference proteome</keyword>
<keyword evidence="5" id="KW-1133">Transmembrane helix</keyword>
<dbReference type="Proteomes" id="UP001157418">
    <property type="component" value="Unassembled WGS sequence"/>
</dbReference>
<keyword evidence="3" id="KW-0812">Transmembrane</keyword>
<reference evidence="9 10" key="1">
    <citation type="submission" date="2022-01" db="EMBL/GenBank/DDBJ databases">
        <authorList>
            <person name="Xiong W."/>
            <person name="Schranz E."/>
        </authorList>
    </citation>
    <scope>NUCLEOTIDE SEQUENCE [LARGE SCALE GENOMIC DNA]</scope>
</reference>
<keyword evidence="4 8" id="KW-0732">Signal</keyword>
<protein>
    <recommendedName>
        <fullName evidence="11">Protein kinase domain-containing protein</fullName>
    </recommendedName>
</protein>
<comment type="caution">
    <text evidence="9">The sequence shown here is derived from an EMBL/GenBank/DDBJ whole genome shotgun (WGS) entry which is preliminary data.</text>
</comment>
<proteinExistence type="predicted"/>
<comment type="subcellular location">
    <subcellularLocation>
        <location evidence="1">Cell membrane</location>
        <topology evidence="1">Single-pass membrane protein</topology>
    </subcellularLocation>
</comment>
<evidence type="ECO:0000313" key="10">
    <source>
        <dbReference type="Proteomes" id="UP001157418"/>
    </source>
</evidence>
<dbReference type="InterPro" id="IPR044812">
    <property type="entry name" value="CERK1/LYK3-like"/>
</dbReference>
<evidence type="ECO:0000256" key="5">
    <source>
        <dbReference type="ARBA" id="ARBA00022989"/>
    </source>
</evidence>
<evidence type="ECO:0000256" key="3">
    <source>
        <dbReference type="ARBA" id="ARBA00022692"/>
    </source>
</evidence>
<evidence type="ECO:0000256" key="4">
    <source>
        <dbReference type="ARBA" id="ARBA00022729"/>
    </source>
</evidence>
<accession>A0AAU9M871</accession>
<dbReference type="PANTHER" id="PTHR46204:SF2">
    <property type="entry name" value="CHITIN ELICITOR RECEPTOR KINASE 1"/>
    <property type="match status" value="1"/>
</dbReference>
<sequence length="134" mass="14792">MQCCTRKFPPFLCLSRIRIACATVLALSIAGHNKQNLIKGLLPELLPLLYDQTIIKVDFLEVGNSSSHCAYLDKPNSTSVKILCAEMVRLTGIIVDKSVEFSYEELSKATDEFSLSNQIGQGGFGIVYYAELRG</sequence>
<dbReference type="Gene3D" id="3.30.200.20">
    <property type="entry name" value="Phosphorylase Kinase, domain 1"/>
    <property type="match status" value="1"/>
</dbReference>
<dbReference type="GO" id="GO:0005886">
    <property type="term" value="C:plasma membrane"/>
    <property type="evidence" value="ECO:0007669"/>
    <property type="project" value="UniProtKB-SubCell"/>
</dbReference>
<dbReference type="GO" id="GO:0019199">
    <property type="term" value="F:transmembrane receptor protein kinase activity"/>
    <property type="evidence" value="ECO:0007669"/>
    <property type="project" value="InterPro"/>
</dbReference>